<dbReference type="PROSITE" id="PS50003">
    <property type="entry name" value="PH_DOMAIN"/>
    <property type="match status" value="1"/>
</dbReference>
<proteinExistence type="predicted"/>
<dbReference type="InterPro" id="IPR001849">
    <property type="entry name" value="PH_domain"/>
</dbReference>
<dbReference type="GO" id="GO:0005227">
    <property type="term" value="F:calcium-activated cation channel activity"/>
    <property type="evidence" value="ECO:0007669"/>
    <property type="project" value="InterPro"/>
</dbReference>
<gene>
    <name evidence="4" type="ORF">AB1Y20_004826</name>
</gene>
<dbReference type="SUPFAM" id="SSF50729">
    <property type="entry name" value="PH domain-like"/>
    <property type="match status" value="1"/>
</dbReference>
<reference evidence="4 5" key="1">
    <citation type="journal article" date="2024" name="Science">
        <title>Giant polyketide synthase enzymes in the biosynthesis of giant marine polyether toxins.</title>
        <authorList>
            <person name="Fallon T.R."/>
            <person name="Shende V.V."/>
            <person name="Wierzbicki I.H."/>
            <person name="Pendleton A.L."/>
            <person name="Watervoot N.F."/>
            <person name="Auber R.P."/>
            <person name="Gonzalez D.J."/>
            <person name="Wisecaver J.H."/>
            <person name="Moore B.S."/>
        </authorList>
    </citation>
    <scope>NUCLEOTIDE SEQUENCE [LARGE SCALE GENOMIC DNA]</scope>
    <source>
        <strain evidence="4 5">12B1</strain>
    </source>
</reference>
<keyword evidence="5" id="KW-1185">Reference proteome</keyword>
<feature type="transmembrane region" description="Helical" evidence="2">
    <location>
        <begin position="693"/>
        <end position="713"/>
    </location>
</feature>
<feature type="transmembrane region" description="Helical" evidence="2">
    <location>
        <begin position="793"/>
        <end position="814"/>
    </location>
</feature>
<keyword evidence="2" id="KW-1133">Transmembrane helix</keyword>
<dbReference type="InterPro" id="IPR011993">
    <property type="entry name" value="PH-like_dom_sf"/>
</dbReference>
<dbReference type="InterPro" id="IPR045122">
    <property type="entry name" value="Csc1-like"/>
</dbReference>
<feature type="compositionally biased region" description="Low complexity" evidence="1">
    <location>
        <begin position="649"/>
        <end position="660"/>
    </location>
</feature>
<protein>
    <recommendedName>
        <fullName evidence="3">PH domain-containing protein</fullName>
    </recommendedName>
</protein>
<feature type="region of interest" description="Disordered" evidence="1">
    <location>
        <begin position="25"/>
        <end position="49"/>
    </location>
</feature>
<dbReference type="Pfam" id="PF00169">
    <property type="entry name" value="PH"/>
    <property type="match status" value="1"/>
</dbReference>
<feature type="transmembrane region" description="Helical" evidence="2">
    <location>
        <begin position="980"/>
        <end position="1001"/>
    </location>
</feature>
<feature type="transmembrane region" description="Helical" evidence="2">
    <location>
        <begin position="890"/>
        <end position="909"/>
    </location>
</feature>
<evidence type="ECO:0000259" key="3">
    <source>
        <dbReference type="PROSITE" id="PS50003"/>
    </source>
</evidence>
<dbReference type="SMART" id="SM00233">
    <property type="entry name" value="PH"/>
    <property type="match status" value="1"/>
</dbReference>
<dbReference type="PANTHER" id="PTHR13018:SF135">
    <property type="entry name" value="CSC1_OSCA1-LIKE 7TM REGION DOMAIN-CONTAINING PROTEIN"/>
    <property type="match status" value="1"/>
</dbReference>
<dbReference type="EMBL" id="JBGBPQ010000016">
    <property type="protein sequence ID" value="KAL1508731.1"/>
    <property type="molecule type" value="Genomic_DNA"/>
</dbReference>
<keyword evidence="2" id="KW-0812">Transmembrane</keyword>
<comment type="caution">
    <text evidence="4">The sequence shown here is derived from an EMBL/GenBank/DDBJ whole genome shotgun (WGS) entry which is preliminary data.</text>
</comment>
<feature type="transmembrane region" description="Helical" evidence="2">
    <location>
        <begin position="457"/>
        <end position="476"/>
    </location>
</feature>
<dbReference type="AlphaFoldDB" id="A0AB34IZV7"/>
<evidence type="ECO:0000313" key="5">
    <source>
        <dbReference type="Proteomes" id="UP001515480"/>
    </source>
</evidence>
<sequence>MPPPAPCPPSSPLVDKAEATRRRRIRARGGPGSRGRILTRRETRGARASIHRRAPVCACTARTVPNSQGSPPHLASHSTNPIRVPGPALSVPPALVAMNKQVVFHGSLQRRGTGRTTTGAIRYRWKRLYIVLFPGEIRWYDKAEVNKTTGAAEIQGKCLGALPIDKTTAVAMMDEQEADKFVFSATTGNLELVLKADSAKMRNEWLEILEGVVDGTKRAVRSQVPIIIPSEFNKIPQEEASVKVAQTIDRLSRIFGDGYLESALRPAANRQEDLHRAKVRGLAMKCVKRTVTKVNGEPVGRYQELRFGGHHKLVDIERPTALSTRPADFLDYDCPVAVVLFLRVKQEIAAVFMLLFVLNLFSAYDNFYRSGLRNQCRASTETDYASLISTPGPCGYYGLPIRENLYEHKVPFIMRFGIGGCEEYRANSTEMLPIEPPSPFIDTPAAEFCAHGADTTLIAWMSVLNVLVFVGFLLRLRWLVQQTAREADGQLVTAADYAVMVKGLDEEKQIKGKGGLEELLKQDLEALGYGFRAQDAKPVSHVAFGRDSREEIMILRKLGELNLAKEELEARGKTKDKKMDETLEKMEELKEALKESYPPPPLCDPGHCSSFSSLGMQSTRVRVVSPRRSWRRRTSPRDMPSLSSRKRLTATTSLPSLPTSRSMVSRSSFITRRAKTCRCHAQAQKAMPRFRKWMTINFAVVVFMIAVSAYIFMQLRDLKALLSHKGGDTQATEGNLLYSFVLALNLGDSAKPVLAIACTVVIAVINIILKTVIAKGTLKEGIDTKTDYQRSLFTKLSMALICNTIVVPVAVAVLQSLRVSEGEAFVEQSWFEKGGVIFTAITLVFIDFAAVEPLQVIQPAALISTIKSQFSMFAKSYAAIAKLREPPEMLIGNVYATLVSSITLCMIYSPFYPPIFLFSSLCITLGYVCSKFAICKWYRNPPSVDEEMMEQMRSVLEFVLLIHIAAQFLAGYNADFNYPVYPTYASVAIWLIYMIADSFFLDKLEVFKDYNQLTEGGDTGDMRYDEVEEKLGYEIAHYASPHVESIEELERVFEDGKPERIGFTTSKDASVSLMAAIQYCDLIKEPWRDTQKNVHRPANEKDVMGTIKKTLGKEIKEGRKELV</sequence>
<organism evidence="4 5">
    <name type="scientific">Prymnesium parvum</name>
    <name type="common">Toxic golden alga</name>
    <dbReference type="NCBI Taxonomy" id="97485"/>
    <lineage>
        <taxon>Eukaryota</taxon>
        <taxon>Haptista</taxon>
        <taxon>Haptophyta</taxon>
        <taxon>Prymnesiophyceae</taxon>
        <taxon>Prymnesiales</taxon>
        <taxon>Prymnesiaceae</taxon>
        <taxon>Prymnesium</taxon>
    </lineage>
</organism>
<dbReference type="Proteomes" id="UP001515480">
    <property type="component" value="Unassembled WGS sequence"/>
</dbReference>
<feature type="region of interest" description="Disordered" evidence="1">
    <location>
        <begin position="625"/>
        <end position="660"/>
    </location>
</feature>
<dbReference type="Gene3D" id="2.30.29.30">
    <property type="entry name" value="Pleckstrin-homology domain (PH domain)/Phosphotyrosine-binding domain (PTB)"/>
    <property type="match status" value="1"/>
</dbReference>
<evidence type="ECO:0000256" key="2">
    <source>
        <dbReference type="SAM" id="Phobius"/>
    </source>
</evidence>
<feature type="domain" description="PH" evidence="3">
    <location>
        <begin position="101"/>
        <end position="214"/>
    </location>
</feature>
<feature type="transmembrane region" description="Helical" evidence="2">
    <location>
        <begin position="955"/>
        <end position="974"/>
    </location>
</feature>
<dbReference type="CDD" id="cd00821">
    <property type="entry name" value="PH"/>
    <property type="match status" value="1"/>
</dbReference>
<dbReference type="PANTHER" id="PTHR13018">
    <property type="entry name" value="PROBABLE MEMBRANE PROTEIN DUF221-RELATED"/>
    <property type="match status" value="1"/>
</dbReference>
<feature type="transmembrane region" description="Helical" evidence="2">
    <location>
        <begin position="834"/>
        <end position="851"/>
    </location>
</feature>
<feature type="transmembrane region" description="Helical" evidence="2">
    <location>
        <begin position="915"/>
        <end position="934"/>
    </location>
</feature>
<name>A0AB34IZV7_PRYPA</name>
<dbReference type="GO" id="GO:0005886">
    <property type="term" value="C:plasma membrane"/>
    <property type="evidence" value="ECO:0007669"/>
    <property type="project" value="TreeGrafter"/>
</dbReference>
<feature type="transmembrane region" description="Helical" evidence="2">
    <location>
        <begin position="753"/>
        <end position="773"/>
    </location>
</feature>
<evidence type="ECO:0000313" key="4">
    <source>
        <dbReference type="EMBL" id="KAL1508731.1"/>
    </source>
</evidence>
<keyword evidence="2" id="KW-0472">Membrane</keyword>
<accession>A0AB34IZV7</accession>
<evidence type="ECO:0000256" key="1">
    <source>
        <dbReference type="SAM" id="MobiDB-lite"/>
    </source>
</evidence>